<dbReference type="InterPro" id="IPR011060">
    <property type="entry name" value="RibuloseP-bd_barrel"/>
</dbReference>
<name>A0A3N1Y0C7_9GAMM</name>
<evidence type="ECO:0000313" key="2">
    <source>
        <dbReference type="Proteomes" id="UP000276634"/>
    </source>
</evidence>
<comment type="caution">
    <text evidence="1">The sequence shown here is derived from an EMBL/GenBank/DDBJ whole genome shotgun (WGS) entry which is preliminary data.</text>
</comment>
<proteinExistence type="predicted"/>
<sequence>MSVTRLVVELGTPPEAEAVEGLAGVEGLALGPQALEGPLPPLPEGAPLALCGVDPEVAPAWHGRPDTVWVCDGGLEETARLRDAWPDLVWVPRTTVYQPTVRYEFSPHLGTESFKFYVPDMGAMLARRVGDGDQDVRRWVVRAAELGFGTVWLHGSQAEERGRGLDLEALVRARSRYDGAIWISGGVTELRHLENLRREGGAAAVVLPPDRIAALGVAPALAALRPQAGEALAVEVARGGCPGAAGEGLPA</sequence>
<dbReference type="RefSeq" id="WP_123400957.1">
    <property type="nucleotide sequence ID" value="NZ_RJVI01000002.1"/>
</dbReference>
<dbReference type="AlphaFoldDB" id="A0A3N1Y0C7"/>
<reference evidence="1 2" key="1">
    <citation type="submission" date="2018-11" db="EMBL/GenBank/DDBJ databases">
        <title>Genomic Encyclopedia of Type Strains, Phase IV (KMG-IV): sequencing the most valuable type-strain genomes for metagenomic binning, comparative biology and taxonomic classification.</title>
        <authorList>
            <person name="Goeker M."/>
        </authorList>
    </citation>
    <scope>NUCLEOTIDE SEQUENCE [LARGE SCALE GENOMIC DNA]</scope>
    <source>
        <strain evidence="1 2">DSM 100275</strain>
    </source>
</reference>
<dbReference type="OrthoDB" id="5801720at2"/>
<dbReference type="SUPFAM" id="SSF51366">
    <property type="entry name" value="Ribulose-phoshate binding barrel"/>
    <property type="match status" value="1"/>
</dbReference>
<protein>
    <submittedName>
        <fullName evidence="1">Uncharacterized protein</fullName>
    </submittedName>
</protein>
<dbReference type="InterPro" id="IPR013785">
    <property type="entry name" value="Aldolase_TIM"/>
</dbReference>
<dbReference type="Gene3D" id="3.20.20.70">
    <property type="entry name" value="Aldolase class I"/>
    <property type="match status" value="1"/>
</dbReference>
<evidence type="ECO:0000313" key="1">
    <source>
        <dbReference type="EMBL" id="ROR31971.1"/>
    </source>
</evidence>
<accession>A0A3N1Y0C7</accession>
<dbReference type="Proteomes" id="UP000276634">
    <property type="component" value="Unassembled WGS sequence"/>
</dbReference>
<keyword evidence="2" id="KW-1185">Reference proteome</keyword>
<dbReference type="EMBL" id="RJVI01000002">
    <property type="protein sequence ID" value="ROR31971.1"/>
    <property type="molecule type" value="Genomic_DNA"/>
</dbReference>
<organism evidence="1 2">
    <name type="scientific">Inmirania thermothiophila</name>
    <dbReference type="NCBI Taxonomy" id="1750597"/>
    <lineage>
        <taxon>Bacteria</taxon>
        <taxon>Pseudomonadati</taxon>
        <taxon>Pseudomonadota</taxon>
        <taxon>Gammaproteobacteria</taxon>
        <taxon>Chromatiales</taxon>
        <taxon>Ectothiorhodospiraceae</taxon>
        <taxon>Inmirania</taxon>
    </lineage>
</organism>
<gene>
    <name evidence="1" type="ORF">EDC57_1153</name>
</gene>